<evidence type="ECO:0008006" key="4">
    <source>
        <dbReference type="Google" id="ProtNLM"/>
    </source>
</evidence>
<reference evidence="2 3" key="1">
    <citation type="submission" date="2018-03" db="EMBL/GenBank/DDBJ databases">
        <authorList>
            <person name="Keele B.F."/>
        </authorList>
    </citation>
    <scope>NUCLEOTIDE SEQUENCE [LARGE SCALE GENOMIC DNA]</scope>
    <source>
        <strain evidence="2 3">CECT 8811</strain>
    </source>
</reference>
<dbReference type="AlphaFoldDB" id="A0A2R8AH97"/>
<dbReference type="RefSeq" id="WP_108855334.1">
    <property type="nucleotide sequence ID" value="NZ_OMOI01000001.1"/>
</dbReference>
<proteinExistence type="predicted"/>
<dbReference type="Proteomes" id="UP000244911">
    <property type="component" value="Unassembled WGS sequence"/>
</dbReference>
<keyword evidence="3" id="KW-1185">Reference proteome</keyword>
<keyword evidence="1" id="KW-1133">Transmembrane helix</keyword>
<protein>
    <recommendedName>
        <fullName evidence="4">CTP synthetase</fullName>
    </recommendedName>
</protein>
<accession>A0A2R8AH97</accession>
<dbReference type="EMBL" id="OMOI01000001">
    <property type="protein sequence ID" value="SPF75214.1"/>
    <property type="molecule type" value="Genomic_DNA"/>
</dbReference>
<evidence type="ECO:0000313" key="3">
    <source>
        <dbReference type="Proteomes" id="UP000244911"/>
    </source>
</evidence>
<feature type="transmembrane region" description="Helical" evidence="1">
    <location>
        <begin position="7"/>
        <end position="29"/>
    </location>
</feature>
<keyword evidence="1" id="KW-0472">Membrane</keyword>
<keyword evidence="1" id="KW-0812">Transmembrane</keyword>
<sequence length="59" mass="6118">MLRLALVLYAIIGTSLAGIFMIAALTMGMDTAQPIIWAAGAGFAVGLPVSWLIAKQIDA</sequence>
<evidence type="ECO:0000256" key="1">
    <source>
        <dbReference type="SAM" id="Phobius"/>
    </source>
</evidence>
<name>A0A2R8AH97_9RHOB</name>
<dbReference type="OrthoDB" id="7510999at2"/>
<gene>
    <name evidence="2" type="ORF">ALP8811_00199</name>
</gene>
<feature type="transmembrane region" description="Helical" evidence="1">
    <location>
        <begin position="35"/>
        <end position="54"/>
    </location>
</feature>
<organism evidence="2 3">
    <name type="scientific">Aliiroseovarius pelagivivens</name>
    <dbReference type="NCBI Taxonomy" id="1639690"/>
    <lineage>
        <taxon>Bacteria</taxon>
        <taxon>Pseudomonadati</taxon>
        <taxon>Pseudomonadota</taxon>
        <taxon>Alphaproteobacteria</taxon>
        <taxon>Rhodobacterales</taxon>
        <taxon>Paracoccaceae</taxon>
        <taxon>Aliiroseovarius</taxon>
    </lineage>
</organism>
<evidence type="ECO:0000313" key="2">
    <source>
        <dbReference type="EMBL" id="SPF75214.1"/>
    </source>
</evidence>